<feature type="non-terminal residue" evidence="1">
    <location>
        <position position="198"/>
    </location>
</feature>
<gene>
    <name evidence="1" type="ORF">Tci_862226</name>
</gene>
<organism evidence="1">
    <name type="scientific">Tanacetum cinerariifolium</name>
    <name type="common">Dalmatian daisy</name>
    <name type="synonym">Chrysanthemum cinerariifolium</name>
    <dbReference type="NCBI Taxonomy" id="118510"/>
    <lineage>
        <taxon>Eukaryota</taxon>
        <taxon>Viridiplantae</taxon>
        <taxon>Streptophyta</taxon>
        <taxon>Embryophyta</taxon>
        <taxon>Tracheophyta</taxon>
        <taxon>Spermatophyta</taxon>
        <taxon>Magnoliopsida</taxon>
        <taxon>eudicotyledons</taxon>
        <taxon>Gunneridae</taxon>
        <taxon>Pentapetalae</taxon>
        <taxon>asterids</taxon>
        <taxon>campanulids</taxon>
        <taxon>Asterales</taxon>
        <taxon>Asteraceae</taxon>
        <taxon>Asteroideae</taxon>
        <taxon>Anthemideae</taxon>
        <taxon>Anthemidinae</taxon>
        <taxon>Tanacetum</taxon>
    </lineage>
</organism>
<proteinExistence type="predicted"/>
<feature type="non-terminal residue" evidence="1">
    <location>
        <position position="1"/>
    </location>
</feature>
<dbReference type="EMBL" id="BKCJ011125308">
    <property type="protein sequence ID" value="GFC90256.1"/>
    <property type="molecule type" value="Genomic_DNA"/>
</dbReference>
<accession>A0A699RW39</accession>
<name>A0A699RW39_TANCI</name>
<sequence length="198" mass="23229">HDRYRTEKKMARRLRQDELRMNGQEFDITALDLAVRENRSENYKMMKMITCLSRKFTELKNQNRKAEELSHWEAWVRGRIPNNLRFQEEPSIYTSYVLRADDPYVMVIDAAMDTQGDEDDIDQLVRDRIEATIRDERERVRMEAIKARGPAGGPATAPMTRECSFTGFMKCGPTQFHGTEGVVGLVRWFEKIENTFEI</sequence>
<keyword evidence="1" id="KW-0808">Transferase</keyword>
<reference evidence="1" key="1">
    <citation type="journal article" date="2019" name="Sci. Rep.">
        <title>Draft genome of Tanacetum cinerariifolium, the natural source of mosquito coil.</title>
        <authorList>
            <person name="Yamashiro T."/>
            <person name="Shiraishi A."/>
            <person name="Satake H."/>
            <person name="Nakayama K."/>
        </authorList>
    </citation>
    <scope>NUCLEOTIDE SEQUENCE</scope>
</reference>
<dbReference type="GO" id="GO:0003964">
    <property type="term" value="F:RNA-directed DNA polymerase activity"/>
    <property type="evidence" value="ECO:0007669"/>
    <property type="project" value="UniProtKB-KW"/>
</dbReference>
<evidence type="ECO:0000313" key="1">
    <source>
        <dbReference type="EMBL" id="GFC90256.1"/>
    </source>
</evidence>
<dbReference type="AlphaFoldDB" id="A0A699RW39"/>
<protein>
    <submittedName>
        <fullName evidence="1">Putative reverse transcriptase domain-containing protein</fullName>
    </submittedName>
</protein>
<keyword evidence="1" id="KW-0548">Nucleotidyltransferase</keyword>
<comment type="caution">
    <text evidence="1">The sequence shown here is derived from an EMBL/GenBank/DDBJ whole genome shotgun (WGS) entry which is preliminary data.</text>
</comment>
<keyword evidence="1" id="KW-0695">RNA-directed DNA polymerase</keyword>